<gene>
    <name evidence="6" type="ORF">J3Q64DRAFT_1166768</name>
</gene>
<keyword evidence="2" id="KW-0863">Zinc-finger</keyword>
<organism evidence="6 7">
    <name type="scientific">Phycomyces blakesleeanus</name>
    <dbReference type="NCBI Taxonomy" id="4837"/>
    <lineage>
        <taxon>Eukaryota</taxon>
        <taxon>Fungi</taxon>
        <taxon>Fungi incertae sedis</taxon>
        <taxon>Mucoromycota</taxon>
        <taxon>Mucoromycotina</taxon>
        <taxon>Mucoromycetes</taxon>
        <taxon>Mucorales</taxon>
        <taxon>Phycomycetaceae</taxon>
        <taxon>Phycomyces</taxon>
    </lineage>
</organism>
<comment type="caution">
    <text evidence="6">The sequence shown here is derived from an EMBL/GenBank/DDBJ whole genome shotgun (WGS) entry which is preliminary data.</text>
</comment>
<dbReference type="Proteomes" id="UP001448207">
    <property type="component" value="Unassembled WGS sequence"/>
</dbReference>
<dbReference type="SMART" id="SM00744">
    <property type="entry name" value="RINGv"/>
    <property type="match status" value="1"/>
</dbReference>
<evidence type="ECO:0000259" key="5">
    <source>
        <dbReference type="PROSITE" id="PS51292"/>
    </source>
</evidence>
<dbReference type="Gene3D" id="3.30.40.10">
    <property type="entry name" value="Zinc/RING finger domain, C3HC4 (zinc finger)"/>
    <property type="match status" value="1"/>
</dbReference>
<keyword evidence="3" id="KW-0862">Zinc</keyword>
<dbReference type="Pfam" id="PF12906">
    <property type="entry name" value="RINGv"/>
    <property type="match status" value="1"/>
</dbReference>
<feature type="domain" description="RING-CH-type" evidence="5">
    <location>
        <begin position="12"/>
        <end position="79"/>
    </location>
</feature>
<dbReference type="PANTHER" id="PTHR46347:SF1">
    <property type="entry name" value="RING_FYVE_PHD ZINC FINGER SUPERFAMILY PROTEIN"/>
    <property type="match status" value="1"/>
</dbReference>
<reference evidence="6 7" key="1">
    <citation type="submission" date="2024-04" db="EMBL/GenBank/DDBJ databases">
        <title>Symmetric and asymmetric DNA N6-adenine methylation regulates different biological responses in Mucorales.</title>
        <authorList>
            <consortium name="Lawrence Berkeley National Laboratory"/>
            <person name="Lax C."/>
            <person name="Mondo S.J."/>
            <person name="Osorio-Concepcion M."/>
            <person name="Muszewska A."/>
            <person name="Corrochano-Luque M."/>
            <person name="Gutierrez G."/>
            <person name="Riley R."/>
            <person name="Lipzen A."/>
            <person name="Guo J."/>
            <person name="Hundley H."/>
            <person name="Amirebrahimi M."/>
            <person name="Ng V."/>
            <person name="Lorenzo-Gutierrez D."/>
            <person name="Binder U."/>
            <person name="Yang J."/>
            <person name="Song Y."/>
            <person name="Canovas D."/>
            <person name="Navarro E."/>
            <person name="Freitag M."/>
            <person name="Gabaldon T."/>
            <person name="Grigoriev I.V."/>
            <person name="Corrochano L.M."/>
            <person name="Nicolas F.E."/>
            <person name="Garre V."/>
        </authorList>
    </citation>
    <scope>NUCLEOTIDE SEQUENCE [LARGE SCALE GENOMIC DNA]</scope>
    <source>
        <strain evidence="6 7">L51</strain>
    </source>
</reference>
<feature type="transmembrane region" description="Helical" evidence="4">
    <location>
        <begin position="283"/>
        <end position="304"/>
    </location>
</feature>
<evidence type="ECO:0000313" key="7">
    <source>
        <dbReference type="Proteomes" id="UP001448207"/>
    </source>
</evidence>
<keyword evidence="4" id="KW-1133">Transmembrane helix</keyword>
<accession>A0ABR3AUY5</accession>
<keyword evidence="4" id="KW-0472">Membrane</keyword>
<dbReference type="PROSITE" id="PS51292">
    <property type="entry name" value="ZF_RING_CH"/>
    <property type="match status" value="1"/>
</dbReference>
<feature type="transmembrane region" description="Helical" evidence="4">
    <location>
        <begin position="96"/>
        <end position="117"/>
    </location>
</feature>
<protein>
    <recommendedName>
        <fullName evidence="5">RING-CH-type domain-containing protein</fullName>
    </recommendedName>
</protein>
<evidence type="ECO:0000313" key="6">
    <source>
        <dbReference type="EMBL" id="KAL0082630.1"/>
    </source>
</evidence>
<dbReference type="InterPro" id="IPR013083">
    <property type="entry name" value="Znf_RING/FYVE/PHD"/>
</dbReference>
<dbReference type="CDD" id="cd16495">
    <property type="entry name" value="RING_CH-C4HC3_MARCH"/>
    <property type="match status" value="1"/>
</dbReference>
<evidence type="ECO:0000256" key="1">
    <source>
        <dbReference type="ARBA" id="ARBA00022723"/>
    </source>
</evidence>
<evidence type="ECO:0000256" key="4">
    <source>
        <dbReference type="SAM" id="Phobius"/>
    </source>
</evidence>
<proteinExistence type="predicted"/>
<dbReference type="PANTHER" id="PTHR46347">
    <property type="entry name" value="RING/FYVE/PHD ZINC FINGER SUPERFAMILY PROTEIN"/>
    <property type="match status" value="1"/>
</dbReference>
<dbReference type="InterPro" id="IPR011016">
    <property type="entry name" value="Znf_RING-CH"/>
</dbReference>
<sequence length="372" mass="42791">MVNMLLDNNEDDLGTSYRLCKICLEKDDIRRLISPCKCKGSMKYIHTSCMASWRNSLMESGRDGDLYHCQLCKHRLYIKQHRPWAALLNHKVTRSLITVALLVLLLVPSGVVMKVFIQLSVILSNYPDGLIKAWSSSSIKDVFTTSQIDVHVLAASSSSETAVRVIYSPFPVCFRLSSSDNYDLFNSRALNLFLFPFSDERFWQLILCRLEHFHLGFFLIGSVNNIWLTYKILDDMFDLVLIGSDTLQDGVQVEGEEEEEEEEEEPNLPTINRRVGKLVKSMLLFHCCTLVVLFWIHFNLLAFHTDSPQNDPQTYNTRQFLAELPMWTLRWVTLGIAVGDFALRSIYRWLGRISNCVAEEEVLTSPENQPLH</sequence>
<keyword evidence="1" id="KW-0479">Metal-binding</keyword>
<evidence type="ECO:0000256" key="3">
    <source>
        <dbReference type="ARBA" id="ARBA00022833"/>
    </source>
</evidence>
<evidence type="ECO:0000256" key="2">
    <source>
        <dbReference type="ARBA" id="ARBA00022771"/>
    </source>
</evidence>
<name>A0ABR3AUY5_PHYBL</name>
<keyword evidence="4" id="KW-0812">Transmembrane</keyword>
<dbReference type="SUPFAM" id="SSF57850">
    <property type="entry name" value="RING/U-box"/>
    <property type="match status" value="1"/>
</dbReference>
<dbReference type="EMBL" id="JBCLYO010000015">
    <property type="protein sequence ID" value="KAL0082630.1"/>
    <property type="molecule type" value="Genomic_DNA"/>
</dbReference>
<feature type="transmembrane region" description="Helical" evidence="4">
    <location>
        <begin position="324"/>
        <end position="343"/>
    </location>
</feature>
<keyword evidence="7" id="KW-1185">Reference proteome</keyword>